<dbReference type="RefSeq" id="WP_012300376.1">
    <property type="nucleotide sequence ID" value="NC_010408.1"/>
</dbReference>
<dbReference type="OrthoDB" id="4578408at2"/>
<dbReference type="EMBL" id="AM849036">
    <property type="protein sequence ID" value="CAQ03310.1"/>
    <property type="molecule type" value="Genomic_DNA"/>
</dbReference>
<sequence length="441" mass="48665">MPLNIDTTQQLRSSPHLRNLVQAVLDAHDADEQHYVEWKGNLDLKTKEAHFSIAKCILAMSNRPVELAKAYFNGCGYMVIGAEPGHMHDLEVPDMADLEPWVQRYTGPEGPTWTGHTVRIDGSTALVITVEPPSDGDRLHPLVKESGSYHAGTVFVRHQARSAPMNVADLRALEHRLLAGSAGPAAISGIEVEPNIKGAIQIIEVDSDLIDKVIDREREALKIKRKTSTSGAGMLSAHNRIDGRTESDYRNARTQYLFDLRQALPDHVIHSALERRQGELRLRVTNTTSHPMSDVMIRLQVEGDVRAFEEAIDVDGDLPDRPAPPSPSDAFANMPMMHHQASLLRASDFGLMQKGVEVAPGGRQITFRIGALHASESTTTPTFVLLACVNQASLEEERYAPRRATVQISSGERSGVQETELVLNTTGVTWNLNELIELDLR</sequence>
<keyword evidence="1" id="KW-0614">Plasmid</keyword>
<dbReference type="AlphaFoldDB" id="B0RJC0"/>
<accession>B0RJC0</accession>
<evidence type="ECO:0000313" key="2">
    <source>
        <dbReference type="Proteomes" id="UP000001318"/>
    </source>
</evidence>
<proteinExistence type="predicted"/>
<dbReference type="eggNOG" id="ENOG50333PY">
    <property type="taxonomic scope" value="Bacteria"/>
</dbReference>
<dbReference type="HOGENOM" id="CLU_620668_0_0_11"/>
<organism evidence="1 2">
    <name type="scientific">Clavibacter sepedonicus</name>
    <name type="common">Clavibacter michiganensis subsp. sepedonicus</name>
    <dbReference type="NCBI Taxonomy" id="31964"/>
    <lineage>
        <taxon>Bacteria</taxon>
        <taxon>Bacillati</taxon>
        <taxon>Actinomycetota</taxon>
        <taxon>Actinomycetes</taxon>
        <taxon>Micrococcales</taxon>
        <taxon>Microbacteriaceae</taxon>
        <taxon>Clavibacter</taxon>
    </lineage>
</organism>
<keyword evidence="2" id="KW-1185">Reference proteome</keyword>
<dbReference type="Proteomes" id="UP000001318">
    <property type="component" value="Plasmid pCSL1"/>
</dbReference>
<evidence type="ECO:0000313" key="1">
    <source>
        <dbReference type="EMBL" id="CAQ03310.1"/>
    </source>
</evidence>
<dbReference type="KEGG" id="cms:pCSL0067"/>
<protein>
    <submittedName>
        <fullName evidence="1">Uncharacterized protein</fullName>
    </submittedName>
</protein>
<dbReference type="GeneID" id="32917216"/>
<gene>
    <name evidence="1" type="ordered locus">pCSL0067</name>
</gene>
<reference evidence="1 2" key="1">
    <citation type="journal article" date="2008" name="J. Bacteriol.">
        <title>Genome of the actinomycete plant pathogen Clavibacter michiganensis subsp. sepedonicus suggests recent niche adaptation.</title>
        <authorList>
            <person name="Bentley S.D."/>
            <person name="Corton C."/>
            <person name="Brown S.E."/>
            <person name="Barron A."/>
            <person name="Clark L."/>
            <person name="Doggett J."/>
            <person name="Harris B."/>
            <person name="Ormond D."/>
            <person name="Quail M.A."/>
            <person name="May G."/>
            <person name="Francis D."/>
            <person name="Knudson D."/>
            <person name="Parkhill J."/>
            <person name="Ishimaru C.A."/>
        </authorList>
    </citation>
    <scope>NUCLEOTIDE SEQUENCE [LARGE SCALE GENOMIC DNA]</scope>
    <source>
        <strain evidence="2">ATCC 33113 / DSM 20744 / JCM 9667 / LMG 2889 / ICMP 2535 / C-1</strain>
    </source>
</reference>
<geneLocation type="plasmid" evidence="1 2">
    <name>pCSL1</name>
</geneLocation>
<name>B0RJC0_CLASE</name>